<name>A0A9D9DF73_9FIRM</name>
<evidence type="ECO:0000256" key="4">
    <source>
        <dbReference type="PIRNR" id="PIRNR006181"/>
    </source>
</evidence>
<dbReference type="GO" id="GO:0002161">
    <property type="term" value="F:aminoacyl-tRNA deacylase activity"/>
    <property type="evidence" value="ECO:0007669"/>
    <property type="project" value="InterPro"/>
</dbReference>
<accession>A0A9D9DF73</accession>
<reference evidence="6" key="2">
    <citation type="journal article" date="2021" name="PeerJ">
        <title>Extensive microbial diversity within the chicken gut microbiome revealed by metagenomics and culture.</title>
        <authorList>
            <person name="Gilroy R."/>
            <person name="Ravi A."/>
            <person name="Getino M."/>
            <person name="Pursley I."/>
            <person name="Horton D.L."/>
            <person name="Alikhan N.F."/>
            <person name="Baker D."/>
            <person name="Gharbi K."/>
            <person name="Hall N."/>
            <person name="Watson M."/>
            <person name="Adriaenssens E.M."/>
            <person name="Foster-Nyarko E."/>
            <person name="Jarju S."/>
            <person name="Secka A."/>
            <person name="Antonio M."/>
            <person name="Oren A."/>
            <person name="Chaudhuri R.R."/>
            <person name="La Ragione R."/>
            <person name="Hildebrand F."/>
            <person name="Pallen M.J."/>
        </authorList>
    </citation>
    <scope>NUCLEOTIDE SEQUENCE</scope>
    <source>
        <strain evidence="6">17113</strain>
    </source>
</reference>
<keyword evidence="2 4" id="KW-0648">Protein biosynthesis</keyword>
<dbReference type="Pfam" id="PF04073">
    <property type="entry name" value="tRNA_edit"/>
    <property type="match status" value="1"/>
</dbReference>
<dbReference type="CDD" id="cd00002">
    <property type="entry name" value="YbaK_deacylase"/>
    <property type="match status" value="1"/>
</dbReference>
<evidence type="ECO:0000313" key="7">
    <source>
        <dbReference type="Proteomes" id="UP000823634"/>
    </source>
</evidence>
<dbReference type="GO" id="GO:0006412">
    <property type="term" value="P:translation"/>
    <property type="evidence" value="ECO:0007669"/>
    <property type="project" value="UniProtKB-KW"/>
</dbReference>
<dbReference type="EMBL" id="JADINA010000024">
    <property type="protein sequence ID" value="MBO8426378.1"/>
    <property type="molecule type" value="Genomic_DNA"/>
</dbReference>
<protein>
    <recommendedName>
        <fullName evidence="4">Cys-tRNA(Pro)/Cys-tRNA(Cys) deacylase</fullName>
        <ecNumber evidence="4">4.2.-.-</ecNumber>
    </recommendedName>
</protein>
<evidence type="ECO:0000256" key="2">
    <source>
        <dbReference type="ARBA" id="ARBA00022917"/>
    </source>
</evidence>
<dbReference type="InterPro" id="IPR007214">
    <property type="entry name" value="YbaK/aa-tRNA-synth-assoc-dom"/>
</dbReference>
<dbReference type="PIRSF" id="PIRSF006181">
    <property type="entry name" value="EbsC_YbaK"/>
    <property type="match status" value="1"/>
</dbReference>
<organism evidence="6 7">
    <name type="scientific">Candidatus Alloenteromonas pullistercoris</name>
    <dbReference type="NCBI Taxonomy" id="2840785"/>
    <lineage>
        <taxon>Bacteria</taxon>
        <taxon>Bacillati</taxon>
        <taxon>Bacillota</taxon>
        <taxon>Bacillota incertae sedis</taxon>
        <taxon>Candidatus Alloenteromonas</taxon>
    </lineage>
</organism>
<gene>
    <name evidence="6" type="primary">ybaK</name>
    <name evidence="6" type="ORF">IAC61_03550</name>
</gene>
<dbReference type="PANTHER" id="PTHR30411:SF0">
    <property type="entry name" value="CYS-TRNA(PRO)_CYS-TRNA(CYS) DEACYLASE YBAK"/>
    <property type="match status" value="1"/>
</dbReference>
<reference evidence="6" key="1">
    <citation type="submission" date="2020-10" db="EMBL/GenBank/DDBJ databases">
        <authorList>
            <person name="Gilroy R."/>
        </authorList>
    </citation>
    <scope>NUCLEOTIDE SEQUENCE</scope>
    <source>
        <strain evidence="6">17113</strain>
    </source>
</reference>
<comment type="similarity">
    <text evidence="1 4">Belongs to the prolyl-tRNA editing family. YbaK/EbsC subfamily.</text>
</comment>
<evidence type="ECO:0000256" key="1">
    <source>
        <dbReference type="ARBA" id="ARBA00009798"/>
    </source>
</evidence>
<dbReference type="NCBIfam" id="TIGR00011">
    <property type="entry name" value="YbaK_EbsC"/>
    <property type="match status" value="1"/>
</dbReference>
<evidence type="ECO:0000256" key="3">
    <source>
        <dbReference type="ARBA" id="ARBA00023239"/>
    </source>
</evidence>
<dbReference type="GO" id="GO:0016829">
    <property type="term" value="F:lyase activity"/>
    <property type="evidence" value="ECO:0007669"/>
    <property type="project" value="UniProtKB-KW"/>
</dbReference>
<comment type="caution">
    <text evidence="6">The sequence shown here is derived from an EMBL/GenBank/DDBJ whole genome shotgun (WGS) entry which is preliminary data.</text>
</comment>
<feature type="domain" description="YbaK/aminoacyl-tRNA synthetase-associated" evidence="5">
    <location>
        <begin position="35"/>
        <end position="144"/>
    </location>
</feature>
<dbReference type="Proteomes" id="UP000823634">
    <property type="component" value="Unassembled WGS sequence"/>
</dbReference>
<sequence>MAKAEKTNVMRLLDAAKITYKEFTYDPETVDGLSVVKSIGEDPEAVFKTLVTENEDKEHFVFCVPVCAELDLKKAAKAAKSKSIAMIHQKELLPLTGYVHGGCSPIGMKKAFPTFIDETAQLFDQIYVSGGKRGFQVCLSPSDLCGYVKAEFADLTKALN</sequence>
<evidence type="ECO:0000313" key="6">
    <source>
        <dbReference type="EMBL" id="MBO8426378.1"/>
    </source>
</evidence>
<dbReference type="AlphaFoldDB" id="A0A9D9DF73"/>
<keyword evidence="3 4" id="KW-0456">Lyase</keyword>
<dbReference type="Gene3D" id="3.90.960.10">
    <property type="entry name" value="YbaK/aminoacyl-tRNA synthetase-associated domain"/>
    <property type="match status" value="1"/>
</dbReference>
<dbReference type="InterPro" id="IPR036754">
    <property type="entry name" value="YbaK/aa-tRNA-synt-asso_dom_sf"/>
</dbReference>
<dbReference type="InterPro" id="IPR004369">
    <property type="entry name" value="Prolyl-tRNA_editing_YbaK/EbsC"/>
</dbReference>
<proteinExistence type="inferred from homology"/>
<dbReference type="SUPFAM" id="SSF55826">
    <property type="entry name" value="YbaK/ProRS associated domain"/>
    <property type="match status" value="1"/>
</dbReference>
<evidence type="ECO:0000259" key="5">
    <source>
        <dbReference type="Pfam" id="PF04073"/>
    </source>
</evidence>
<dbReference type="EC" id="4.2.-.-" evidence="4"/>
<dbReference type="PANTHER" id="PTHR30411">
    <property type="entry name" value="CYTOPLASMIC PROTEIN"/>
    <property type="match status" value="1"/>
</dbReference>